<dbReference type="PANTHER" id="PTHR23429">
    <property type="entry name" value="GLUCOSE-6-PHOSPHATE 1-DEHYDROGENASE G6PD"/>
    <property type="match status" value="1"/>
</dbReference>
<evidence type="ECO:0000256" key="12">
    <source>
        <dbReference type="SAM" id="SignalP"/>
    </source>
</evidence>
<dbReference type="AlphaFoldDB" id="A0ABD2XQZ2"/>
<dbReference type="Gene3D" id="3.30.360.10">
    <property type="entry name" value="Dihydrodipicolinate Reductase, domain 2"/>
    <property type="match status" value="1"/>
</dbReference>
<dbReference type="Proteomes" id="UP001627154">
    <property type="component" value="Unassembled WGS sequence"/>
</dbReference>
<dbReference type="InterPro" id="IPR022674">
    <property type="entry name" value="G6P_DH_NAD-bd"/>
</dbReference>
<evidence type="ECO:0000256" key="6">
    <source>
        <dbReference type="ARBA" id="ARBA00022526"/>
    </source>
</evidence>
<name>A0ABD2XQZ2_9HYME</name>
<keyword evidence="6 11" id="KW-0313">Glucose metabolism</keyword>
<dbReference type="InterPro" id="IPR022675">
    <property type="entry name" value="G6P_DH_C"/>
</dbReference>
<feature type="signal peptide" evidence="12">
    <location>
        <begin position="1"/>
        <end position="27"/>
    </location>
</feature>
<organism evidence="15 16">
    <name type="scientific">Trichogramma kaykai</name>
    <dbReference type="NCBI Taxonomy" id="54128"/>
    <lineage>
        <taxon>Eukaryota</taxon>
        <taxon>Metazoa</taxon>
        <taxon>Ecdysozoa</taxon>
        <taxon>Arthropoda</taxon>
        <taxon>Hexapoda</taxon>
        <taxon>Insecta</taxon>
        <taxon>Pterygota</taxon>
        <taxon>Neoptera</taxon>
        <taxon>Endopterygota</taxon>
        <taxon>Hymenoptera</taxon>
        <taxon>Apocrita</taxon>
        <taxon>Proctotrupomorpha</taxon>
        <taxon>Chalcidoidea</taxon>
        <taxon>Trichogrammatidae</taxon>
        <taxon>Trichogramma</taxon>
    </lineage>
</organism>
<evidence type="ECO:0000256" key="8">
    <source>
        <dbReference type="ARBA" id="ARBA00023002"/>
    </source>
</evidence>
<keyword evidence="16" id="KW-1185">Reference proteome</keyword>
<comment type="function">
    <text evidence="11">Catalyzes the rate-limiting step of the oxidative pentose-phosphate pathway, which represents a route for the dissimilation of carbohydrates besides glycolysis.</text>
</comment>
<evidence type="ECO:0000313" key="16">
    <source>
        <dbReference type="Proteomes" id="UP001627154"/>
    </source>
</evidence>
<dbReference type="GO" id="GO:0004345">
    <property type="term" value="F:glucose-6-phosphate dehydrogenase activity"/>
    <property type="evidence" value="ECO:0007669"/>
    <property type="project" value="UniProtKB-EC"/>
</dbReference>
<dbReference type="SUPFAM" id="SSF51735">
    <property type="entry name" value="NAD(P)-binding Rossmann-fold domains"/>
    <property type="match status" value="1"/>
</dbReference>
<keyword evidence="8 11" id="KW-0560">Oxidoreductase</keyword>
<evidence type="ECO:0000259" key="14">
    <source>
        <dbReference type="Pfam" id="PF02781"/>
    </source>
</evidence>
<dbReference type="Pfam" id="PF00479">
    <property type="entry name" value="G6PD_N"/>
    <property type="match status" value="1"/>
</dbReference>
<evidence type="ECO:0000256" key="11">
    <source>
        <dbReference type="RuleBase" id="RU362120"/>
    </source>
</evidence>
<evidence type="ECO:0000256" key="9">
    <source>
        <dbReference type="ARBA" id="ARBA00023277"/>
    </source>
</evidence>
<gene>
    <name evidence="15" type="ORF">TKK_000099</name>
</gene>
<evidence type="ECO:0000313" key="15">
    <source>
        <dbReference type="EMBL" id="KAL3407850.1"/>
    </source>
</evidence>
<dbReference type="PANTHER" id="PTHR23429:SF0">
    <property type="entry name" value="GLUCOSE-6-PHOSPHATE 1-DEHYDROGENASE"/>
    <property type="match status" value="1"/>
</dbReference>
<dbReference type="SUPFAM" id="SSF55347">
    <property type="entry name" value="Glyceraldehyde-3-phosphate dehydrogenase-like, C-terminal domain"/>
    <property type="match status" value="1"/>
</dbReference>
<dbReference type="GO" id="GO:0006006">
    <property type="term" value="P:glucose metabolic process"/>
    <property type="evidence" value="ECO:0007669"/>
    <property type="project" value="UniProtKB-KW"/>
</dbReference>
<dbReference type="InterPro" id="IPR001282">
    <property type="entry name" value="G6P_DH"/>
</dbReference>
<sequence>MRMSNLSLTLAYGFGLLIAVSYFVSDASPVPLELVHHHQAAAGKDDLTTIVILGATGDLAKRSLYPSLWNLFKRNRLPINTRIIGYARGRSSVDEIRGNVEAFVKIAPEEAELYDEFWSKQTYVSASSSDELGYRGIDAACDKFETERHYRRADRVFYMSLPPKFFASAASNIKRWAMPKRPGQVRIAVEKPFGSDSETSAALAQHLDSLFEPEQIFIMDHFLGYDMVQNLVTLRFENHLFDPVWNRDNIEAVSVLFEEAFGIEGRGAFFDANGIIRDVVQNHLLQLVALLAMERPVNGNIREAKVELLRAMRPVEANDTVLGQYLGDPEAEDPKRRVGYREDPTVKNKESATPTFASTVLKIDNDRWAGVPFIVRAGKALGRTQTTLKIQFKDEDPAKRDELEIKLKGEAISMNLNSKIPGILNESEKVKLNFVYADNYKNVTIPRAYERLFYEIINDEQQNFVKEQELVEAWRIFTPVLRDIDNGKNELYFYKWGTPGPVQADELEKHYGYYTKHDRN</sequence>
<evidence type="ECO:0000259" key="13">
    <source>
        <dbReference type="Pfam" id="PF00479"/>
    </source>
</evidence>
<evidence type="ECO:0000256" key="5">
    <source>
        <dbReference type="ARBA" id="ARBA00020444"/>
    </source>
</evidence>
<keyword evidence="9 11" id="KW-0119">Carbohydrate metabolism</keyword>
<dbReference type="NCBIfam" id="TIGR00871">
    <property type="entry name" value="zwf"/>
    <property type="match status" value="1"/>
</dbReference>
<proteinExistence type="inferred from homology"/>
<keyword evidence="12" id="KW-0732">Signal</keyword>
<dbReference type="EC" id="1.1.1.49" evidence="4 11"/>
<evidence type="ECO:0000256" key="10">
    <source>
        <dbReference type="ARBA" id="ARBA00047696"/>
    </source>
</evidence>
<comment type="pathway">
    <text evidence="3 11">Carbohydrate degradation; pentose phosphate pathway; D-ribulose 5-phosphate from D-glucose 6-phosphate (oxidative stage): step 1/3.</text>
</comment>
<comment type="subcellular location">
    <subcellularLocation>
        <location evidence="2">Cytoplasm</location>
        <location evidence="2">Cytosol</location>
    </subcellularLocation>
</comment>
<comment type="function">
    <text evidence="1">Cytosolic glucose-6-phosphate dehydrogenase that catalyzes the first and rate-limiting step of the oxidative branch within the pentose phosphate pathway/shunt, an alternative route to glycolysis for the dissimilation of carbohydrates and a major source of reducing power and metabolic intermediates for fatty acid and nucleic acid biosynthetic processes.</text>
</comment>
<feature type="domain" description="Glucose-6-phosphate dehydrogenase NAD-binding" evidence="13">
    <location>
        <begin position="51"/>
        <end position="230"/>
    </location>
</feature>
<dbReference type="PIRSF" id="PIRSF000110">
    <property type="entry name" value="G6PD"/>
    <property type="match status" value="1"/>
</dbReference>
<evidence type="ECO:0000256" key="3">
    <source>
        <dbReference type="ARBA" id="ARBA00004937"/>
    </source>
</evidence>
<comment type="catalytic activity">
    <reaction evidence="10">
        <text>D-glucose 6-phosphate + NADP(+) = 6-phospho-D-glucono-1,5-lactone + NADPH + H(+)</text>
        <dbReference type="Rhea" id="RHEA:15841"/>
        <dbReference type="ChEBI" id="CHEBI:15378"/>
        <dbReference type="ChEBI" id="CHEBI:57783"/>
        <dbReference type="ChEBI" id="CHEBI:57955"/>
        <dbReference type="ChEBI" id="CHEBI:58349"/>
        <dbReference type="ChEBI" id="CHEBI:61548"/>
        <dbReference type="EC" id="1.1.1.49"/>
    </reaction>
    <physiologicalReaction direction="left-to-right" evidence="10">
        <dbReference type="Rhea" id="RHEA:15842"/>
    </physiologicalReaction>
</comment>
<accession>A0ABD2XQZ2</accession>
<evidence type="ECO:0000256" key="7">
    <source>
        <dbReference type="ARBA" id="ARBA00022857"/>
    </source>
</evidence>
<comment type="caution">
    <text evidence="15">The sequence shown here is derived from an EMBL/GenBank/DDBJ whole genome shotgun (WGS) entry which is preliminary data.</text>
</comment>
<dbReference type="GO" id="GO:0005829">
    <property type="term" value="C:cytosol"/>
    <property type="evidence" value="ECO:0007669"/>
    <property type="project" value="UniProtKB-SubCell"/>
</dbReference>
<dbReference type="PRINTS" id="PR00079">
    <property type="entry name" value="G6PDHDRGNASE"/>
</dbReference>
<protein>
    <recommendedName>
        <fullName evidence="5 11">Glucose-6-phosphate 1-dehydrogenase</fullName>
        <ecNumber evidence="4 11">1.1.1.49</ecNumber>
    </recommendedName>
</protein>
<dbReference type="Gene3D" id="3.40.50.720">
    <property type="entry name" value="NAD(P)-binding Rossmann-like Domain"/>
    <property type="match status" value="1"/>
</dbReference>
<reference evidence="15 16" key="1">
    <citation type="journal article" date="2024" name="bioRxiv">
        <title>A reference genome for Trichogramma kaykai: A tiny desert-dwelling parasitoid wasp with competing sex-ratio distorters.</title>
        <authorList>
            <person name="Culotta J."/>
            <person name="Lindsey A.R."/>
        </authorList>
    </citation>
    <scope>NUCLEOTIDE SEQUENCE [LARGE SCALE GENOMIC DNA]</scope>
    <source>
        <strain evidence="15 16">KSX58</strain>
    </source>
</reference>
<comment type="similarity">
    <text evidence="11">Belongs to the glucose-6-phosphate dehydrogenase family.</text>
</comment>
<evidence type="ECO:0000256" key="2">
    <source>
        <dbReference type="ARBA" id="ARBA00004514"/>
    </source>
</evidence>
<feature type="domain" description="Glucose-6-phosphate dehydrogenase C-terminal" evidence="14">
    <location>
        <begin position="233"/>
        <end position="512"/>
    </location>
</feature>
<feature type="chain" id="PRO_5044875913" description="Glucose-6-phosphate 1-dehydrogenase" evidence="12">
    <location>
        <begin position="28"/>
        <end position="520"/>
    </location>
</feature>
<evidence type="ECO:0000256" key="4">
    <source>
        <dbReference type="ARBA" id="ARBA00013019"/>
    </source>
</evidence>
<dbReference type="Pfam" id="PF02781">
    <property type="entry name" value="G6PD_C"/>
    <property type="match status" value="1"/>
</dbReference>
<dbReference type="HAMAP" id="MF_00966">
    <property type="entry name" value="G6PD"/>
    <property type="match status" value="1"/>
</dbReference>
<keyword evidence="7 11" id="KW-0521">NADP</keyword>
<evidence type="ECO:0000256" key="1">
    <source>
        <dbReference type="ARBA" id="ARBA00002914"/>
    </source>
</evidence>
<dbReference type="EMBL" id="JBJJXI010000002">
    <property type="protein sequence ID" value="KAL3407850.1"/>
    <property type="molecule type" value="Genomic_DNA"/>
</dbReference>
<dbReference type="InterPro" id="IPR036291">
    <property type="entry name" value="NAD(P)-bd_dom_sf"/>
</dbReference>